<keyword evidence="1" id="KW-1133">Transmembrane helix</keyword>
<proteinExistence type="predicted"/>
<evidence type="ECO:0000313" key="3">
    <source>
        <dbReference type="Proteomes" id="UP000281899"/>
    </source>
</evidence>
<feature type="transmembrane region" description="Helical" evidence="1">
    <location>
        <begin position="179"/>
        <end position="200"/>
    </location>
</feature>
<accession>A0ABX9X980</accession>
<feature type="transmembrane region" description="Helical" evidence="1">
    <location>
        <begin position="378"/>
        <end position="397"/>
    </location>
</feature>
<keyword evidence="1" id="KW-0812">Transmembrane</keyword>
<feature type="transmembrane region" description="Helical" evidence="1">
    <location>
        <begin position="346"/>
        <end position="372"/>
    </location>
</feature>
<dbReference type="RefSeq" id="WP_042721888.1">
    <property type="nucleotide sequence ID" value="NZ_CP132966.1"/>
</dbReference>
<feature type="transmembrane region" description="Helical" evidence="1">
    <location>
        <begin position="274"/>
        <end position="295"/>
    </location>
</feature>
<organism evidence="2 3">
    <name type="scientific">Chryseobacterium cucumeris</name>
    <dbReference type="NCBI Taxonomy" id="1813611"/>
    <lineage>
        <taxon>Bacteria</taxon>
        <taxon>Pseudomonadati</taxon>
        <taxon>Bacteroidota</taxon>
        <taxon>Flavobacteriia</taxon>
        <taxon>Flavobacteriales</taxon>
        <taxon>Weeksellaceae</taxon>
        <taxon>Chryseobacterium group</taxon>
        <taxon>Chryseobacterium</taxon>
    </lineage>
</organism>
<evidence type="ECO:0000313" key="2">
    <source>
        <dbReference type="EMBL" id="ROH94840.1"/>
    </source>
</evidence>
<comment type="caution">
    <text evidence="2">The sequence shown here is derived from an EMBL/GenBank/DDBJ whole genome shotgun (WGS) entry which is preliminary data.</text>
</comment>
<sequence length="417" mass="48378">MKNFNFWLKLCLFNFFIVSVVGVMMRYNLAFSLPGFSHKFMQESHSHFAFYGWVSAAIYLFVTKYLTESDAGIAVSKYQFLQIFNQIGSYGMLITFLYGGYFWLSIVFSSVALFTGFAYYLFLLIDLRKNKNPETIWLKSGAFFATLSAIGIFGLGYFSARKDEFDVLFRASTYFYLHFQYNGFFLFSSIGLFLISLKKYGVQIQEKLNKTIFRLLAVGCFFGYGLSILWIDMPELLHIFFGVISILQIIGAIKLWRWFEQTKLFKKQHVIQKWLLVVVGFAFLGKFILQILSAIPELGIYAFSNINIVIGYLHLVLLMGVSLFLIWKMLHLENIKINKFLQTSIVIMIFGIICNEVILGLSGFFSIVYIPFLSAKYWLLFASVVIMISIGMFIRALRIKNYINKEFKNINLNQFNK</sequence>
<feature type="transmembrane region" description="Helical" evidence="1">
    <location>
        <begin position="236"/>
        <end position="253"/>
    </location>
</feature>
<dbReference type="GeneID" id="301711625"/>
<dbReference type="Proteomes" id="UP000281899">
    <property type="component" value="Unassembled WGS sequence"/>
</dbReference>
<feature type="transmembrane region" description="Helical" evidence="1">
    <location>
        <begin position="48"/>
        <end position="67"/>
    </location>
</feature>
<protein>
    <submittedName>
        <fullName evidence="2">Uncharacterized protein</fullName>
    </submittedName>
</protein>
<feature type="transmembrane region" description="Helical" evidence="1">
    <location>
        <begin position="101"/>
        <end position="124"/>
    </location>
</feature>
<feature type="transmembrane region" description="Helical" evidence="1">
    <location>
        <begin position="6"/>
        <end position="27"/>
    </location>
</feature>
<feature type="transmembrane region" description="Helical" evidence="1">
    <location>
        <begin position="136"/>
        <end position="159"/>
    </location>
</feature>
<dbReference type="EMBL" id="RJTW01000003">
    <property type="protein sequence ID" value="ROH94840.1"/>
    <property type="molecule type" value="Genomic_DNA"/>
</dbReference>
<reference evidence="2 3" key="1">
    <citation type="submission" date="2018-11" db="EMBL/GenBank/DDBJ databases">
        <title>Proposal to divide the Flavobacteriaceae and reorganize its genera based on Amino Acid Identity values calculated from whole genome sequences.</title>
        <authorList>
            <person name="Nicholson A.C."/>
            <person name="Gulvik C.A."/>
            <person name="Whitney A.M."/>
            <person name="Humrighouse B.W."/>
            <person name="Bell M."/>
            <person name="Holmes B."/>
            <person name="Steigerwalt A."/>
            <person name="Villarma A."/>
            <person name="Sheth M."/>
            <person name="Batra D."/>
            <person name="Pryor J."/>
            <person name="Bernardet J.-F."/>
            <person name="Hugo C."/>
            <person name="Kampfer P."/>
            <person name="Newman J."/>
            <person name="Mcquiston J.R."/>
        </authorList>
    </citation>
    <scope>NUCLEOTIDE SEQUENCE [LARGE SCALE GENOMIC DNA]</scope>
    <source>
        <strain evidence="2 3">G0235</strain>
    </source>
</reference>
<feature type="transmembrane region" description="Helical" evidence="1">
    <location>
        <begin position="301"/>
        <end position="326"/>
    </location>
</feature>
<keyword evidence="3" id="KW-1185">Reference proteome</keyword>
<feature type="transmembrane region" description="Helical" evidence="1">
    <location>
        <begin position="212"/>
        <end position="230"/>
    </location>
</feature>
<evidence type="ECO:0000256" key="1">
    <source>
        <dbReference type="SAM" id="Phobius"/>
    </source>
</evidence>
<keyword evidence="1" id="KW-0472">Membrane</keyword>
<gene>
    <name evidence="2" type="ORF">EGI15_02990</name>
</gene>
<name>A0ABX9X980_9FLAO</name>